<organism evidence="6 7">
    <name type="scientific">Tenebrionibacter intestinalis</name>
    <dbReference type="NCBI Taxonomy" id="2799638"/>
    <lineage>
        <taxon>Bacteria</taxon>
        <taxon>Pseudomonadati</taxon>
        <taxon>Pseudomonadota</taxon>
        <taxon>Gammaproteobacteria</taxon>
        <taxon>Enterobacterales</taxon>
        <taxon>Enterobacteriaceae</taxon>
        <taxon>Tenebrionibacter/Tenebrionicola group</taxon>
        <taxon>Tenebrionibacter</taxon>
    </lineage>
</organism>
<evidence type="ECO:0000256" key="3">
    <source>
        <dbReference type="ARBA" id="ARBA00022679"/>
    </source>
</evidence>
<dbReference type="PANTHER" id="PTHR11712:SF336">
    <property type="entry name" value="3-OXOACYL-[ACYL-CARRIER-PROTEIN] SYNTHASE, MITOCHONDRIAL"/>
    <property type="match status" value="1"/>
</dbReference>
<dbReference type="CDD" id="cd00834">
    <property type="entry name" value="KAS_I_II"/>
    <property type="match status" value="1"/>
</dbReference>
<dbReference type="GO" id="GO:0005829">
    <property type="term" value="C:cytosol"/>
    <property type="evidence" value="ECO:0007669"/>
    <property type="project" value="TreeGrafter"/>
</dbReference>
<evidence type="ECO:0000256" key="1">
    <source>
        <dbReference type="ARBA" id="ARBA00005194"/>
    </source>
</evidence>
<keyword evidence="3 4" id="KW-0808">Transferase</keyword>
<name>A0A8K0V6E4_9ENTR</name>
<gene>
    <name evidence="6" type="ORF">JJB97_10990</name>
</gene>
<comment type="caution">
    <text evidence="6">The sequence shown here is derived from an EMBL/GenBank/DDBJ whole genome shotgun (WGS) entry which is preliminary data.</text>
</comment>
<dbReference type="InterPro" id="IPR000794">
    <property type="entry name" value="Beta-ketoacyl_synthase"/>
</dbReference>
<dbReference type="Gene3D" id="3.40.47.10">
    <property type="match status" value="1"/>
</dbReference>
<dbReference type="InterPro" id="IPR018201">
    <property type="entry name" value="Ketoacyl_synth_AS"/>
</dbReference>
<sequence>MNRVVVTGYGAICPLGDNSGDIWQAIMRKERGYTRVDNPGEGINARFFGKIERPLNLRAFSKRILKNTPRFAQLALIAAKDAIAMAFADTHTPLAHYSPRQCGAIVGTGWGGFDDTAANFYQYREGTASIQSCFHTMPSIATSAVAINWGLKGYQNTPVAACATGNIAIGDAWALLKSGTVQMLLAGGAESTLTPFPVWSIDVLGALSKEQHDPVKACCPFSRERSGFVMSEGAAMLCLETLDNARRRNAVIYGEIVGYANHSDAWVNLTAPAPDYEGKIAAMTGALHSAGLTINEIDYINAHGTSTPANDVNETEVIKKVFGERAHSVPISSTKSYTGHLIAAAGAIETIFCLNSINGDVVPATINLRHPDPACDLDYVANEHRYLSQLKHVMNVNYGFGGANSCLIIKRMLND</sequence>
<dbReference type="Proteomes" id="UP000659047">
    <property type="component" value="Unassembled WGS sequence"/>
</dbReference>
<protein>
    <submittedName>
        <fullName evidence="6">Beta-ketoacyl-[acyl-carrier-protein] synthase family protein</fullName>
    </submittedName>
</protein>
<evidence type="ECO:0000256" key="2">
    <source>
        <dbReference type="ARBA" id="ARBA00008467"/>
    </source>
</evidence>
<comment type="pathway">
    <text evidence="1">Lipid metabolism; fatty acid biosynthesis.</text>
</comment>
<dbReference type="SUPFAM" id="SSF53901">
    <property type="entry name" value="Thiolase-like"/>
    <property type="match status" value="2"/>
</dbReference>
<dbReference type="Pfam" id="PF02801">
    <property type="entry name" value="Ketoacyl-synt_C"/>
    <property type="match status" value="1"/>
</dbReference>
<dbReference type="SMART" id="SM00825">
    <property type="entry name" value="PKS_KS"/>
    <property type="match status" value="1"/>
</dbReference>
<dbReference type="Pfam" id="PF00109">
    <property type="entry name" value="ketoacyl-synt"/>
    <property type="match status" value="1"/>
</dbReference>
<feature type="domain" description="Ketosynthase family 3 (KS3)" evidence="5">
    <location>
        <begin position="1"/>
        <end position="411"/>
    </location>
</feature>
<dbReference type="GO" id="GO:0006633">
    <property type="term" value="P:fatty acid biosynthetic process"/>
    <property type="evidence" value="ECO:0007669"/>
    <property type="project" value="UniProtKB-UniPathway"/>
</dbReference>
<comment type="similarity">
    <text evidence="2 4">Belongs to the thiolase-like superfamily. Beta-ketoacyl-ACP synthases family.</text>
</comment>
<dbReference type="InterPro" id="IPR014031">
    <property type="entry name" value="Ketoacyl_synth_C"/>
</dbReference>
<proteinExistence type="inferred from homology"/>
<reference evidence="6" key="1">
    <citation type="submission" date="2021-01" db="EMBL/GenBank/DDBJ databases">
        <title>Intestinitalea alba gen. nov., sp. nov., a novel genus of the family Enterobacteriaceae, isolated from the gut of the plastic-eating mealworm Tenebrio molitor L.</title>
        <authorList>
            <person name="Yang Y."/>
        </authorList>
    </citation>
    <scope>NUCLEOTIDE SEQUENCE</scope>
    <source>
        <strain evidence="6">BIT-L3</strain>
    </source>
</reference>
<dbReference type="EMBL" id="JAEPBH010000026">
    <property type="protein sequence ID" value="MBK4715844.1"/>
    <property type="molecule type" value="Genomic_DNA"/>
</dbReference>
<evidence type="ECO:0000313" key="7">
    <source>
        <dbReference type="Proteomes" id="UP000659047"/>
    </source>
</evidence>
<dbReference type="PROSITE" id="PS52004">
    <property type="entry name" value="KS3_2"/>
    <property type="match status" value="1"/>
</dbReference>
<dbReference type="UniPathway" id="UPA00094"/>
<evidence type="ECO:0000259" key="5">
    <source>
        <dbReference type="PROSITE" id="PS52004"/>
    </source>
</evidence>
<accession>A0A8K0V6E4</accession>
<evidence type="ECO:0000256" key="4">
    <source>
        <dbReference type="RuleBase" id="RU003694"/>
    </source>
</evidence>
<dbReference type="InterPro" id="IPR014030">
    <property type="entry name" value="Ketoacyl_synth_N"/>
</dbReference>
<dbReference type="RefSeq" id="WP_238714064.1">
    <property type="nucleotide sequence ID" value="NZ_JAEPBH010000026.1"/>
</dbReference>
<dbReference type="GO" id="GO:0004315">
    <property type="term" value="F:3-oxoacyl-[acyl-carrier-protein] synthase activity"/>
    <property type="evidence" value="ECO:0007669"/>
    <property type="project" value="InterPro"/>
</dbReference>
<evidence type="ECO:0000313" key="6">
    <source>
        <dbReference type="EMBL" id="MBK4715844.1"/>
    </source>
</evidence>
<dbReference type="AlphaFoldDB" id="A0A8K0V6E4"/>
<dbReference type="PANTHER" id="PTHR11712">
    <property type="entry name" value="POLYKETIDE SYNTHASE-RELATED"/>
    <property type="match status" value="1"/>
</dbReference>
<dbReference type="PROSITE" id="PS00606">
    <property type="entry name" value="KS3_1"/>
    <property type="match status" value="1"/>
</dbReference>
<keyword evidence="7" id="KW-1185">Reference proteome</keyword>
<dbReference type="InterPro" id="IPR020841">
    <property type="entry name" value="PKS_Beta-ketoAc_synthase_dom"/>
</dbReference>
<dbReference type="InterPro" id="IPR016039">
    <property type="entry name" value="Thiolase-like"/>
</dbReference>